<keyword evidence="3" id="KW-1185">Reference proteome</keyword>
<gene>
    <name evidence="2" type="primary">gb24155</name>
    <name evidence="2" type="ORF">PR202_gb24155</name>
</gene>
<proteinExistence type="predicted"/>
<reference evidence="2" key="1">
    <citation type="journal article" date="2018" name="DNA Res.">
        <title>Multiple hybrid de novo genome assembly of finger millet, an orphan allotetraploid crop.</title>
        <authorList>
            <person name="Hatakeyama M."/>
            <person name="Aluri S."/>
            <person name="Balachadran M.T."/>
            <person name="Sivarajan S.R."/>
            <person name="Patrignani A."/>
            <person name="Gruter S."/>
            <person name="Poveda L."/>
            <person name="Shimizu-Inatsugi R."/>
            <person name="Baeten J."/>
            <person name="Francoijs K.J."/>
            <person name="Nataraja K.N."/>
            <person name="Reddy Y.A.N."/>
            <person name="Phadnis S."/>
            <person name="Ravikumar R.L."/>
            <person name="Schlapbach R."/>
            <person name="Sreeman S.M."/>
            <person name="Shimizu K.K."/>
        </authorList>
    </citation>
    <scope>NUCLEOTIDE SEQUENCE</scope>
</reference>
<name>A0AAV5FI47_ELECO</name>
<feature type="compositionally biased region" description="Basic and acidic residues" evidence="1">
    <location>
        <begin position="94"/>
        <end position="105"/>
    </location>
</feature>
<dbReference type="AlphaFoldDB" id="A0AAV5FI47"/>
<feature type="region of interest" description="Disordered" evidence="1">
    <location>
        <begin position="1"/>
        <end position="105"/>
    </location>
</feature>
<evidence type="ECO:0000313" key="2">
    <source>
        <dbReference type="EMBL" id="GJN35384.1"/>
    </source>
</evidence>
<feature type="compositionally biased region" description="Low complexity" evidence="1">
    <location>
        <begin position="1"/>
        <end position="10"/>
    </location>
</feature>
<dbReference type="EMBL" id="BQKI01000088">
    <property type="protein sequence ID" value="GJN35384.1"/>
    <property type="molecule type" value="Genomic_DNA"/>
</dbReference>
<feature type="compositionally biased region" description="Polar residues" evidence="1">
    <location>
        <begin position="58"/>
        <end position="81"/>
    </location>
</feature>
<comment type="caution">
    <text evidence="2">The sequence shown here is derived from an EMBL/GenBank/DDBJ whole genome shotgun (WGS) entry which is preliminary data.</text>
</comment>
<dbReference type="Proteomes" id="UP001054889">
    <property type="component" value="Unassembled WGS sequence"/>
</dbReference>
<evidence type="ECO:0000313" key="3">
    <source>
        <dbReference type="Proteomes" id="UP001054889"/>
    </source>
</evidence>
<organism evidence="2 3">
    <name type="scientific">Eleusine coracana subsp. coracana</name>
    <dbReference type="NCBI Taxonomy" id="191504"/>
    <lineage>
        <taxon>Eukaryota</taxon>
        <taxon>Viridiplantae</taxon>
        <taxon>Streptophyta</taxon>
        <taxon>Embryophyta</taxon>
        <taxon>Tracheophyta</taxon>
        <taxon>Spermatophyta</taxon>
        <taxon>Magnoliopsida</taxon>
        <taxon>Liliopsida</taxon>
        <taxon>Poales</taxon>
        <taxon>Poaceae</taxon>
        <taxon>PACMAD clade</taxon>
        <taxon>Chloridoideae</taxon>
        <taxon>Cynodonteae</taxon>
        <taxon>Eleusininae</taxon>
        <taxon>Eleusine</taxon>
    </lineage>
</organism>
<protein>
    <submittedName>
        <fullName evidence="2">Uncharacterized protein</fullName>
    </submittedName>
</protein>
<sequence length="105" mass="11593">MSESDSPSEGGEPKREEQRLEAEGREREREEQRLEAEAAAALGTGSHASQESRRIRWPTSSRYPCASMTPSTTFSEASSSTRRTDLGEPGLQEHGGKGVEREKSR</sequence>
<evidence type="ECO:0000256" key="1">
    <source>
        <dbReference type="SAM" id="MobiDB-lite"/>
    </source>
</evidence>
<accession>A0AAV5FI47</accession>
<reference evidence="2" key="2">
    <citation type="submission" date="2021-12" db="EMBL/GenBank/DDBJ databases">
        <title>Resequencing data analysis of finger millet.</title>
        <authorList>
            <person name="Hatakeyama M."/>
            <person name="Aluri S."/>
            <person name="Balachadran M.T."/>
            <person name="Sivarajan S.R."/>
            <person name="Poveda L."/>
            <person name="Shimizu-Inatsugi R."/>
            <person name="Schlapbach R."/>
            <person name="Sreeman S.M."/>
            <person name="Shimizu K.K."/>
        </authorList>
    </citation>
    <scope>NUCLEOTIDE SEQUENCE</scope>
</reference>
<feature type="compositionally biased region" description="Basic and acidic residues" evidence="1">
    <location>
        <begin position="11"/>
        <end position="36"/>
    </location>
</feature>